<evidence type="ECO:0000256" key="7">
    <source>
        <dbReference type="ARBA" id="ARBA00022630"/>
    </source>
</evidence>
<feature type="binding site" evidence="16">
    <location>
        <begin position="123"/>
        <end position="126"/>
    </location>
    <ligand>
        <name>FAD</name>
        <dbReference type="ChEBI" id="CHEBI:57692"/>
    </ligand>
</feature>
<dbReference type="SUPFAM" id="SSF51905">
    <property type="entry name" value="FAD/NAD(P)-binding domain"/>
    <property type="match status" value="1"/>
</dbReference>
<keyword evidence="6" id="KW-0964">Secreted</keyword>
<feature type="domain" description="Glucose-methanol-choline oxidoreductase N-terminal" evidence="18">
    <location>
        <begin position="309"/>
        <end position="323"/>
    </location>
</feature>
<comment type="function">
    <text evidence="9">Catalyzes the single-oxidation or sequential double oxidation reaction of carbohydrates primarily at carbon-2 and/or carbon-3 with the concomitant reduction of the flavin. The enzyme exhibits a broad sugar substrate specificity, oxidizing different aldopyranoses to the corresponding C-1, C-2, C-3 or C-1,2, C-2,3 and C-3,4 (di)dehydro sugars with substrate-specific regioselectivity. Accepts only a narrow range of electron acceptors such as substituted benzoquinones and complexed metal ions and reacts extremely slowly with O(2) as acceptor. May play a role in the natural recycling of plant matter by oxidizing all major monosaccharides in lignocellulose and by reducing quinone compounds or reactive radical species generated during lignin depolymerization.</text>
</comment>
<evidence type="ECO:0000259" key="18">
    <source>
        <dbReference type="PROSITE" id="PS00624"/>
    </source>
</evidence>
<organism evidence="19 20">
    <name type="scientific">Panaeolus cyanescens</name>
    <dbReference type="NCBI Taxonomy" id="181874"/>
    <lineage>
        <taxon>Eukaryota</taxon>
        <taxon>Fungi</taxon>
        <taxon>Dikarya</taxon>
        <taxon>Basidiomycota</taxon>
        <taxon>Agaricomycotina</taxon>
        <taxon>Agaricomycetes</taxon>
        <taxon>Agaricomycetidae</taxon>
        <taxon>Agaricales</taxon>
        <taxon>Agaricineae</taxon>
        <taxon>Galeropsidaceae</taxon>
        <taxon>Panaeolus</taxon>
    </lineage>
</organism>
<dbReference type="OrthoDB" id="269227at2759"/>
<dbReference type="PIRSF" id="PIRSF000137">
    <property type="entry name" value="Alcohol_oxidase"/>
    <property type="match status" value="1"/>
</dbReference>
<evidence type="ECO:0000256" key="6">
    <source>
        <dbReference type="ARBA" id="ARBA00022525"/>
    </source>
</evidence>
<feature type="signal peptide" evidence="17">
    <location>
        <begin position="1"/>
        <end position="21"/>
    </location>
</feature>
<dbReference type="Proteomes" id="UP000284842">
    <property type="component" value="Unassembled WGS sequence"/>
</dbReference>
<dbReference type="PANTHER" id="PTHR11552">
    <property type="entry name" value="GLUCOSE-METHANOL-CHOLINE GMC OXIDOREDUCTASE"/>
    <property type="match status" value="1"/>
</dbReference>
<comment type="subcellular location">
    <subcellularLocation>
        <location evidence="2">Secreted</location>
    </subcellularLocation>
</comment>
<keyword evidence="7" id="KW-0285">Flavoprotein</keyword>
<dbReference type="Gene3D" id="3.30.560.10">
    <property type="entry name" value="Glucose Oxidase, domain 3"/>
    <property type="match status" value="1"/>
</dbReference>
<evidence type="ECO:0000256" key="5">
    <source>
        <dbReference type="ARBA" id="ARBA00013177"/>
    </source>
</evidence>
<comment type="catalytic activity">
    <reaction evidence="12">
        <text>pyranose + acceptor = pyranos-3-ulose + reduced acceptor.</text>
        <dbReference type="EC" id="1.1.99.29"/>
    </reaction>
</comment>
<dbReference type="SUPFAM" id="SSF54373">
    <property type="entry name" value="FAD-linked reductases, C-terminal domain"/>
    <property type="match status" value="1"/>
</dbReference>
<feature type="binding site" evidence="16">
    <location>
        <position position="263"/>
    </location>
    <ligand>
        <name>FAD</name>
        <dbReference type="ChEBI" id="CHEBI:57692"/>
    </ligand>
</feature>
<comment type="catalytic activity">
    <reaction evidence="14">
        <text>a pyranoside + acceptor = a pyranosid-3,4-diulose + reduced acceptor.</text>
        <dbReference type="EC" id="1.1.99.29"/>
    </reaction>
</comment>
<comment type="catalytic activity">
    <reaction evidence="10">
        <text>pyranose + acceptor = pyranos-2-ulose + reduced acceptor.</text>
        <dbReference type="EC" id="1.1.99.29"/>
    </reaction>
</comment>
<comment type="caution">
    <text evidence="19">The sequence shown here is derived from an EMBL/GenBank/DDBJ whole genome shotgun (WGS) entry which is preliminary data.</text>
</comment>
<dbReference type="InterPro" id="IPR007867">
    <property type="entry name" value="GMC_OxRtase_C"/>
</dbReference>
<comment type="similarity">
    <text evidence="3">Belongs to the GMC oxidoreductase family.</text>
</comment>
<feature type="active site" description="Proton donor" evidence="15">
    <location>
        <position position="536"/>
    </location>
</feature>
<evidence type="ECO:0000256" key="16">
    <source>
        <dbReference type="PIRSR" id="PIRSR000137-2"/>
    </source>
</evidence>
<evidence type="ECO:0000256" key="17">
    <source>
        <dbReference type="SAM" id="SignalP"/>
    </source>
</evidence>
<evidence type="ECO:0000256" key="2">
    <source>
        <dbReference type="ARBA" id="ARBA00004613"/>
    </source>
</evidence>
<name>A0A409YLP6_9AGAR</name>
<proteinExistence type="inferred from homology"/>
<evidence type="ECO:0000256" key="15">
    <source>
        <dbReference type="PIRSR" id="PIRSR000137-1"/>
    </source>
</evidence>
<dbReference type="InParanoid" id="A0A409YLP6"/>
<evidence type="ECO:0000256" key="10">
    <source>
        <dbReference type="ARBA" id="ARBA00033986"/>
    </source>
</evidence>
<dbReference type="GO" id="GO:0033718">
    <property type="term" value="F:pyranose dehydrogenase (acceptor) activity"/>
    <property type="evidence" value="ECO:0007669"/>
    <property type="project" value="UniProtKB-EC"/>
</dbReference>
<keyword evidence="20" id="KW-1185">Reference proteome</keyword>
<comment type="cofactor">
    <cofactor evidence="1 16">
        <name>FAD</name>
        <dbReference type="ChEBI" id="CHEBI:57692"/>
    </cofactor>
</comment>
<comment type="subunit">
    <text evidence="4">Monomer.</text>
</comment>
<evidence type="ECO:0000256" key="14">
    <source>
        <dbReference type="ARBA" id="ARBA00034059"/>
    </source>
</evidence>
<evidence type="ECO:0000256" key="13">
    <source>
        <dbReference type="ARBA" id="ARBA00034050"/>
    </source>
</evidence>
<evidence type="ECO:0000256" key="4">
    <source>
        <dbReference type="ARBA" id="ARBA00011245"/>
    </source>
</evidence>
<dbReference type="InterPro" id="IPR012132">
    <property type="entry name" value="GMC_OxRdtase"/>
</dbReference>
<evidence type="ECO:0000256" key="1">
    <source>
        <dbReference type="ARBA" id="ARBA00001974"/>
    </source>
</evidence>
<evidence type="ECO:0000256" key="3">
    <source>
        <dbReference type="ARBA" id="ARBA00010790"/>
    </source>
</evidence>
<reference evidence="19 20" key="1">
    <citation type="journal article" date="2018" name="Evol. Lett.">
        <title>Horizontal gene cluster transfer increased hallucinogenic mushroom diversity.</title>
        <authorList>
            <person name="Reynolds H.T."/>
            <person name="Vijayakumar V."/>
            <person name="Gluck-Thaler E."/>
            <person name="Korotkin H.B."/>
            <person name="Matheny P.B."/>
            <person name="Slot J.C."/>
        </authorList>
    </citation>
    <scope>NUCLEOTIDE SEQUENCE [LARGE SCALE GENOMIC DNA]</scope>
    <source>
        <strain evidence="19 20">2629</strain>
    </source>
</reference>
<gene>
    <name evidence="19" type="ORF">CVT24_010492</name>
</gene>
<comment type="catalytic activity">
    <reaction evidence="11">
        <text>pyranose + acceptor = pyranos-2,3-diulose + reduced acceptor.</text>
        <dbReference type="EC" id="1.1.99.29"/>
    </reaction>
</comment>
<keyword evidence="8 16" id="KW-0274">FAD</keyword>
<dbReference type="GO" id="GO:0005576">
    <property type="term" value="C:extracellular region"/>
    <property type="evidence" value="ECO:0007669"/>
    <property type="project" value="UniProtKB-SubCell"/>
</dbReference>
<evidence type="ECO:0000256" key="11">
    <source>
        <dbReference type="ARBA" id="ARBA00034010"/>
    </source>
</evidence>
<sequence length="600" mass="64363">MHKSTFVSFVLAALYVAPSLAATYTQPYQLPRISYDYVIVGAGNAGNVIASKLSEDPNIQVLVLEAGGSDENVLPAIVPFLGPTLTPNTPYDWNYTVAAQEGLDNRSFAYPRGKILGGCSTANYMVHHYGSSDDWDKLASVTGDSGWSWDSVRQYRFQHEKMVPPADGHDTTGQWDPSLHGTNGPVSISLPGHSQTIDAKVIATTQELSDEFPFLPDTGGGDILGVGWTQNSIGNGQRSSSSTAYLRPASSRPNLHILLNAHVMKLLPTGINFRDGKPIFGGVMFANPSNRIVLPFIVLASKEVILSAGAINTPQILMLSGIGPRSELNQHRILTLVDNPSVGRNLSDHVLLPNNFLAQGSESLDTLFRDGNAFQSALDQWTQHKTGPLANGVTNHLGFLRLPNNATIFQTEADPAAGPKASHWELIVSNFWLNPSAGIPATGNFMTIIAALISPTSRGFVKLASSDPFAKPIIDPKLVTTPFDKFAMREAVRAVKRFVGASAWDDYIIGPYGSLAADDDAGIDAHVRQWSSTVFHPVGTAAMSPANAQWGVVDPNLKLKGAHGVRIADASVLPYVPNAHTQGPVYLVAHRAAALIKADQ</sequence>
<dbReference type="InterPro" id="IPR000172">
    <property type="entry name" value="GMC_OxRdtase_N"/>
</dbReference>
<evidence type="ECO:0000256" key="12">
    <source>
        <dbReference type="ARBA" id="ARBA00034029"/>
    </source>
</evidence>
<dbReference type="EC" id="1.1.99.29" evidence="5"/>
<dbReference type="PROSITE" id="PS00624">
    <property type="entry name" value="GMC_OXRED_2"/>
    <property type="match status" value="1"/>
</dbReference>
<evidence type="ECO:0000256" key="8">
    <source>
        <dbReference type="ARBA" id="ARBA00022827"/>
    </source>
</evidence>
<dbReference type="Pfam" id="PF05199">
    <property type="entry name" value="GMC_oxred_C"/>
    <property type="match status" value="1"/>
</dbReference>
<feature type="active site" description="Proton acceptor" evidence="15">
    <location>
        <position position="580"/>
    </location>
</feature>
<dbReference type="GO" id="GO:0050660">
    <property type="term" value="F:flavin adenine dinucleotide binding"/>
    <property type="evidence" value="ECO:0007669"/>
    <property type="project" value="InterPro"/>
</dbReference>
<dbReference type="AlphaFoldDB" id="A0A409YLP6"/>
<dbReference type="EMBL" id="NHTK01000999">
    <property type="protein sequence ID" value="PPR03999.1"/>
    <property type="molecule type" value="Genomic_DNA"/>
</dbReference>
<evidence type="ECO:0000313" key="20">
    <source>
        <dbReference type="Proteomes" id="UP000284842"/>
    </source>
</evidence>
<dbReference type="Pfam" id="PF00732">
    <property type="entry name" value="GMC_oxred_N"/>
    <property type="match status" value="1"/>
</dbReference>
<protein>
    <recommendedName>
        <fullName evidence="5">pyranose dehydrogenase (acceptor)</fullName>
        <ecNumber evidence="5">1.1.99.29</ecNumber>
    </recommendedName>
</protein>
<feature type="chain" id="PRO_5019305810" description="pyranose dehydrogenase (acceptor)" evidence="17">
    <location>
        <begin position="22"/>
        <end position="600"/>
    </location>
</feature>
<dbReference type="STRING" id="181874.A0A409YLP6"/>
<dbReference type="PANTHER" id="PTHR11552:SF147">
    <property type="entry name" value="CHOLINE DEHYDROGENASE, MITOCHONDRIAL"/>
    <property type="match status" value="1"/>
</dbReference>
<keyword evidence="17" id="KW-0732">Signal</keyword>
<dbReference type="InterPro" id="IPR036188">
    <property type="entry name" value="FAD/NAD-bd_sf"/>
</dbReference>
<dbReference type="Gene3D" id="3.50.50.60">
    <property type="entry name" value="FAD/NAD(P)-binding domain"/>
    <property type="match status" value="1"/>
</dbReference>
<comment type="catalytic activity">
    <reaction evidence="13">
        <text>a pyranoside + acceptor = a pyranosid-3-ulose + reduced acceptor.</text>
        <dbReference type="EC" id="1.1.99.29"/>
    </reaction>
</comment>
<evidence type="ECO:0000313" key="19">
    <source>
        <dbReference type="EMBL" id="PPR03999.1"/>
    </source>
</evidence>
<evidence type="ECO:0000256" key="9">
    <source>
        <dbReference type="ARBA" id="ARBA00024699"/>
    </source>
</evidence>
<accession>A0A409YLP6</accession>